<dbReference type="GO" id="GO:0030687">
    <property type="term" value="C:preribosome, large subunit precursor"/>
    <property type="evidence" value="ECO:0007669"/>
    <property type="project" value="TreeGrafter"/>
</dbReference>
<dbReference type="GO" id="GO:0000470">
    <property type="term" value="P:maturation of LSU-rRNA"/>
    <property type="evidence" value="ECO:0007669"/>
    <property type="project" value="TreeGrafter"/>
</dbReference>
<keyword evidence="3" id="KW-0539">Nucleus</keyword>
<dbReference type="GO" id="GO:0000460">
    <property type="term" value="P:maturation of 5.8S rRNA"/>
    <property type="evidence" value="ECO:0007669"/>
    <property type="project" value="TreeGrafter"/>
</dbReference>
<dbReference type="AlphaFoldDB" id="K8F3W0"/>
<dbReference type="RefSeq" id="XP_007509013.1">
    <property type="nucleotide sequence ID" value="XM_007508951.1"/>
</dbReference>
<keyword evidence="6" id="KW-1185">Reference proteome</keyword>
<evidence type="ECO:0000256" key="1">
    <source>
        <dbReference type="ARBA" id="ARBA00004123"/>
    </source>
</evidence>
<name>K8F3W0_9CHLO</name>
<dbReference type="Gene3D" id="3.30.390.110">
    <property type="match status" value="1"/>
</dbReference>
<dbReference type="eggNOG" id="KOG3064">
    <property type="taxonomic scope" value="Eukaryota"/>
</dbReference>
<accession>K8F3W0</accession>
<dbReference type="OrthoDB" id="10251342at2759"/>
<evidence type="ECO:0000313" key="5">
    <source>
        <dbReference type="EMBL" id="CCO19470.1"/>
    </source>
</evidence>
<dbReference type="Proteomes" id="UP000198341">
    <property type="component" value="Chromosome 14"/>
</dbReference>
<sequence length="131" mass="15259">MQSDEVVWQIINHGHCSYKIKEEQAPTFCRNAYNVTGLCNRSSCPLANSNYSTILEQNGILFLCLKSVERAHTPAAMWQLVRLNENYDEAFHQVSKALEYWPKFLVHKNKQRLTKITQYLIRGRNLAKNTK</sequence>
<dbReference type="PANTHER" id="PTHR23405">
    <property type="entry name" value="MAINTENANCE OF KILLER 16 MAK16 PROTEIN-RELATED"/>
    <property type="match status" value="1"/>
</dbReference>
<dbReference type="GO" id="GO:0005730">
    <property type="term" value="C:nucleolus"/>
    <property type="evidence" value="ECO:0007669"/>
    <property type="project" value="TreeGrafter"/>
</dbReference>
<comment type="similarity">
    <text evidence="2">Belongs to the MAK16 family.</text>
</comment>
<dbReference type="FunFam" id="3.30.390.110:FF:000001">
    <property type="entry name" value="Protein MAK16 homolog"/>
    <property type="match status" value="1"/>
</dbReference>
<reference evidence="5 6" key="1">
    <citation type="submission" date="2011-10" db="EMBL/GenBank/DDBJ databases">
        <authorList>
            <person name="Genoscope - CEA"/>
        </authorList>
    </citation>
    <scope>NUCLEOTIDE SEQUENCE [LARGE SCALE GENOMIC DNA]</scope>
    <source>
        <strain evidence="5 6">RCC 1105</strain>
    </source>
</reference>
<gene>
    <name evidence="5" type="primary">MAK16</name>
    <name evidence="5" type="ordered locus">Bathy14g02360</name>
</gene>
<dbReference type="Pfam" id="PF01778">
    <property type="entry name" value="Ribosomal_L28e"/>
    <property type="match status" value="1"/>
</dbReference>
<evidence type="ECO:0000256" key="3">
    <source>
        <dbReference type="ARBA" id="ARBA00023242"/>
    </source>
</evidence>
<dbReference type="GeneID" id="19011938"/>
<dbReference type="EMBL" id="FO082265">
    <property type="protein sequence ID" value="CCO19470.1"/>
    <property type="molecule type" value="Genomic_DNA"/>
</dbReference>
<protein>
    <submittedName>
        <fullName evidence="5">MAK16-like protein</fullName>
    </submittedName>
</protein>
<dbReference type="KEGG" id="bpg:Bathy14g02360"/>
<feature type="domain" description="Ribosomal eL28/Mak16" evidence="4">
    <location>
        <begin position="6"/>
        <end position="119"/>
    </location>
</feature>
<organism evidence="5 6">
    <name type="scientific">Bathycoccus prasinos</name>
    <dbReference type="NCBI Taxonomy" id="41875"/>
    <lineage>
        <taxon>Eukaryota</taxon>
        <taxon>Viridiplantae</taxon>
        <taxon>Chlorophyta</taxon>
        <taxon>Mamiellophyceae</taxon>
        <taxon>Mamiellales</taxon>
        <taxon>Bathycoccaceae</taxon>
        <taxon>Bathycoccus</taxon>
    </lineage>
</organism>
<dbReference type="PANTHER" id="PTHR23405:SF4">
    <property type="entry name" value="PROTEIN MAK16 HOMOLOG"/>
    <property type="match status" value="1"/>
</dbReference>
<evidence type="ECO:0000313" key="6">
    <source>
        <dbReference type="Proteomes" id="UP000198341"/>
    </source>
</evidence>
<evidence type="ECO:0000256" key="2">
    <source>
        <dbReference type="ARBA" id="ARBA00005514"/>
    </source>
</evidence>
<dbReference type="InterPro" id="IPR029004">
    <property type="entry name" value="Ribosomal_eL28/Mak16"/>
</dbReference>
<proteinExistence type="inferred from homology"/>
<evidence type="ECO:0000259" key="4">
    <source>
        <dbReference type="Pfam" id="PF01778"/>
    </source>
</evidence>
<comment type="subcellular location">
    <subcellularLocation>
        <location evidence="1">Nucleus</location>
    </subcellularLocation>
</comment>
<dbReference type="STRING" id="41875.K8F3W0"/>